<dbReference type="EMBL" id="JABAHY010000002">
    <property type="protein sequence ID" value="NLS09248.1"/>
    <property type="molecule type" value="Genomic_DNA"/>
</dbReference>
<comment type="similarity">
    <text evidence="1 2">Belongs to the cytochrome P450 family.</text>
</comment>
<keyword evidence="4" id="KW-1185">Reference proteome</keyword>
<dbReference type="GO" id="GO:0020037">
    <property type="term" value="F:heme binding"/>
    <property type="evidence" value="ECO:0007669"/>
    <property type="project" value="InterPro"/>
</dbReference>
<dbReference type="InterPro" id="IPR017972">
    <property type="entry name" value="Cyt_P450_CS"/>
</dbReference>
<gene>
    <name evidence="3" type="ORF">HGQ17_04350</name>
</gene>
<keyword evidence="2" id="KW-0408">Iron</keyword>
<keyword evidence="2" id="KW-0560">Oxidoreductase</keyword>
<dbReference type="InterPro" id="IPR036396">
    <property type="entry name" value="Cyt_P450_sf"/>
</dbReference>
<keyword evidence="2" id="KW-0503">Monooxygenase</keyword>
<sequence length="410" mass="45747">MNAETLEAEPTVEAPVADDGVISDLYNDPFPIYRRLRETAPVHWVPAIGRYLVVGFSAIHTIDHDPETFTANEEGSLMIRAMGHSMLRKDDPEHAEERKALGSVLKPKAIKTVWNEVFQCNYERYLKDFIAEAEPDTVDGQKVLRADFHTGFAEPYAAENLREIIGFKNATWQDIRRWSQDMINATGNYADDPEIWDLGKKAFDEVDDAIDEVIPSLDENTLLAHMISAGMPIHSVRANIKMTIGGGFNEPRDAMGTTLWALLERPDQLAQVRQTGAKGWERAFDESVRWVAPIGMYSRQTTKETVLEGIRLPAGAKLGVNVGAANRDPAQFENPEEFDINREQKPHLGFGAGTHYCAGAWVARAQVARVGLPQIDAQLPGLARDPEREPRAGGWVFRGMLSVPVTWQCN</sequence>
<dbReference type="Pfam" id="PF00067">
    <property type="entry name" value="p450"/>
    <property type="match status" value="1"/>
</dbReference>
<proteinExistence type="inferred from homology"/>
<dbReference type="InterPro" id="IPR002397">
    <property type="entry name" value="Cyt_P450_B"/>
</dbReference>
<dbReference type="Gene3D" id="1.10.630.10">
    <property type="entry name" value="Cytochrome P450"/>
    <property type="match status" value="1"/>
</dbReference>
<evidence type="ECO:0000256" key="1">
    <source>
        <dbReference type="ARBA" id="ARBA00010617"/>
    </source>
</evidence>
<keyword evidence="2" id="KW-0349">Heme</keyword>
<dbReference type="GO" id="GO:0005506">
    <property type="term" value="F:iron ion binding"/>
    <property type="evidence" value="ECO:0007669"/>
    <property type="project" value="InterPro"/>
</dbReference>
<dbReference type="PANTHER" id="PTHR46696">
    <property type="entry name" value="P450, PUTATIVE (EUROFUNG)-RELATED"/>
    <property type="match status" value="1"/>
</dbReference>
<accession>A0A7X8YD33</accession>
<evidence type="ECO:0000256" key="2">
    <source>
        <dbReference type="RuleBase" id="RU000461"/>
    </source>
</evidence>
<keyword evidence="2" id="KW-0479">Metal-binding</keyword>
<reference evidence="3 4" key="1">
    <citation type="submission" date="2020-04" db="EMBL/GenBank/DDBJ databases">
        <title>Nesterenkonia sp. nov., isolated from marine sediment.</title>
        <authorList>
            <person name="Zhang G."/>
        </authorList>
    </citation>
    <scope>NUCLEOTIDE SEQUENCE [LARGE SCALE GENOMIC DNA]</scope>
    <source>
        <strain evidence="3 4">MY13</strain>
    </source>
</reference>
<dbReference type="GO" id="GO:0016705">
    <property type="term" value="F:oxidoreductase activity, acting on paired donors, with incorporation or reduction of molecular oxygen"/>
    <property type="evidence" value="ECO:0007669"/>
    <property type="project" value="InterPro"/>
</dbReference>
<dbReference type="PRINTS" id="PR00359">
    <property type="entry name" value="BP450"/>
</dbReference>
<dbReference type="AlphaFoldDB" id="A0A7X8YD33"/>
<protein>
    <submittedName>
        <fullName evidence="3">Cytochrome P450</fullName>
    </submittedName>
</protein>
<dbReference type="GO" id="GO:0004497">
    <property type="term" value="F:monooxygenase activity"/>
    <property type="evidence" value="ECO:0007669"/>
    <property type="project" value="UniProtKB-KW"/>
</dbReference>
<dbReference type="RefSeq" id="WP_168886729.1">
    <property type="nucleotide sequence ID" value="NZ_JABAHY010000002.1"/>
</dbReference>
<dbReference type="PROSITE" id="PS00086">
    <property type="entry name" value="CYTOCHROME_P450"/>
    <property type="match status" value="1"/>
</dbReference>
<name>A0A7X8YD33_9MICC</name>
<comment type="caution">
    <text evidence="3">The sequence shown here is derived from an EMBL/GenBank/DDBJ whole genome shotgun (WGS) entry which is preliminary data.</text>
</comment>
<dbReference type="Proteomes" id="UP000523139">
    <property type="component" value="Unassembled WGS sequence"/>
</dbReference>
<organism evidence="3 4">
    <name type="scientific">Nesterenkonia sedimenti</name>
    <dbReference type="NCBI Taxonomy" id="1463632"/>
    <lineage>
        <taxon>Bacteria</taxon>
        <taxon>Bacillati</taxon>
        <taxon>Actinomycetota</taxon>
        <taxon>Actinomycetes</taxon>
        <taxon>Micrococcales</taxon>
        <taxon>Micrococcaceae</taxon>
        <taxon>Nesterenkonia</taxon>
    </lineage>
</organism>
<evidence type="ECO:0000313" key="3">
    <source>
        <dbReference type="EMBL" id="NLS09248.1"/>
    </source>
</evidence>
<dbReference type="SUPFAM" id="SSF48264">
    <property type="entry name" value="Cytochrome P450"/>
    <property type="match status" value="1"/>
</dbReference>
<evidence type="ECO:0000313" key="4">
    <source>
        <dbReference type="Proteomes" id="UP000523139"/>
    </source>
</evidence>
<dbReference type="InterPro" id="IPR001128">
    <property type="entry name" value="Cyt_P450"/>
</dbReference>
<dbReference type="PANTHER" id="PTHR46696:SF1">
    <property type="entry name" value="CYTOCHROME P450 YJIB-RELATED"/>
    <property type="match status" value="1"/>
</dbReference>